<name>A0A4S3PND3_9BACI</name>
<dbReference type="Pfam" id="PF13786">
    <property type="entry name" value="DUF4179"/>
    <property type="match status" value="1"/>
</dbReference>
<dbReference type="EMBL" id="SLUB01000040">
    <property type="protein sequence ID" value="THE10754.1"/>
    <property type="molecule type" value="Genomic_DNA"/>
</dbReference>
<evidence type="ECO:0000259" key="1">
    <source>
        <dbReference type="Pfam" id="PF13786"/>
    </source>
</evidence>
<protein>
    <submittedName>
        <fullName evidence="2">DUF4179 domain-containing protein</fullName>
    </submittedName>
</protein>
<feature type="domain" description="DUF4179" evidence="1">
    <location>
        <begin position="45"/>
        <end position="126"/>
    </location>
</feature>
<dbReference type="AlphaFoldDB" id="A0A4S3PND3"/>
<dbReference type="OrthoDB" id="2293641at2"/>
<keyword evidence="3" id="KW-1185">Reference proteome</keyword>
<gene>
    <name evidence="2" type="ORF">E1I69_17570</name>
</gene>
<dbReference type="Gene3D" id="2.60.40.1630">
    <property type="entry name" value="bacillus anthracis domain"/>
    <property type="match status" value="1"/>
</dbReference>
<dbReference type="STRING" id="1033734.GCA_000285535_01958"/>
<dbReference type="Proteomes" id="UP000306477">
    <property type="component" value="Unassembled WGS sequence"/>
</dbReference>
<dbReference type="RefSeq" id="WP_136380869.1">
    <property type="nucleotide sequence ID" value="NZ_SLUB01000040.1"/>
</dbReference>
<comment type="caution">
    <text evidence="2">The sequence shown here is derived from an EMBL/GenBank/DDBJ whole genome shotgun (WGS) entry which is preliminary data.</text>
</comment>
<accession>A0A4S3PND3</accession>
<reference evidence="2 3" key="1">
    <citation type="journal article" date="2019" name="Indoor Air">
        <title>Impacts of indoor surface finishes on bacterial viability.</title>
        <authorList>
            <person name="Hu J."/>
            <person name="Maamar S.B."/>
            <person name="Glawe A.J."/>
            <person name="Gottel N."/>
            <person name="Gilbert J.A."/>
            <person name="Hartmann E.M."/>
        </authorList>
    </citation>
    <scope>NUCLEOTIDE SEQUENCE [LARGE SCALE GENOMIC DNA]</scope>
    <source>
        <strain evidence="2 3">AF060A6</strain>
    </source>
</reference>
<sequence length="322" mass="35673">MGKDLFNEMEIPTHELHSAIEKGIERGDRFRKKRKYIQPLKRTSLITSGAAAVLLVSGFIFSPINQVLAQVPIIGGIYENYQMPIGQNLAAEQLITEINETVENNGVKMSITSIFYDGSYVGLTFKAAGENLSDTFGGETGPEPGYAYEMFDGKDESGWGGVMGTLTKQGNDYVGAMILETHNVKNSEELTLPITFTHMAGVQGEWSFNLSVKKLPSREIELNQTLFSSNKEYSVHFNDINIGKTNAILTYEQLETAGIEGENLQFDIVDNQGEKLSLNTVSNSKIIFEMDSKNPPKIIQVKPTYKIGNEKIELGTLKINLN</sequence>
<proteinExistence type="predicted"/>
<organism evidence="2 3">
    <name type="scientific">Bacillus timonensis</name>
    <dbReference type="NCBI Taxonomy" id="1033734"/>
    <lineage>
        <taxon>Bacteria</taxon>
        <taxon>Bacillati</taxon>
        <taxon>Bacillota</taxon>
        <taxon>Bacilli</taxon>
        <taxon>Bacillales</taxon>
        <taxon>Bacillaceae</taxon>
        <taxon>Bacillus</taxon>
    </lineage>
</organism>
<evidence type="ECO:0000313" key="3">
    <source>
        <dbReference type="Proteomes" id="UP000306477"/>
    </source>
</evidence>
<dbReference type="InterPro" id="IPR025436">
    <property type="entry name" value="DUF4179"/>
</dbReference>
<evidence type="ECO:0000313" key="2">
    <source>
        <dbReference type="EMBL" id="THE10754.1"/>
    </source>
</evidence>